<organism evidence="3 4">
    <name type="scientific">Oxalobacter formigenes OXCC13</name>
    <dbReference type="NCBI Taxonomy" id="556269"/>
    <lineage>
        <taxon>Bacteria</taxon>
        <taxon>Pseudomonadati</taxon>
        <taxon>Pseudomonadota</taxon>
        <taxon>Betaproteobacteria</taxon>
        <taxon>Burkholderiales</taxon>
        <taxon>Oxalobacteraceae</taxon>
        <taxon>Oxalobacter</taxon>
    </lineage>
</organism>
<keyword evidence="4" id="KW-1185">Reference proteome</keyword>
<feature type="transmembrane region" description="Helical" evidence="2">
    <location>
        <begin position="145"/>
        <end position="168"/>
    </location>
</feature>
<keyword evidence="2" id="KW-0874">Quinone</keyword>
<feature type="transmembrane region" description="Helical" evidence="2">
    <location>
        <begin position="34"/>
        <end position="52"/>
    </location>
</feature>
<dbReference type="AlphaFoldDB" id="C3XAV9"/>
<dbReference type="EC" id="7.1.1.-" evidence="2"/>
<evidence type="ECO:0000256" key="1">
    <source>
        <dbReference type="ARBA" id="ARBA00005698"/>
    </source>
</evidence>
<accession>C3XAV9</accession>
<proteinExistence type="inferred from homology"/>
<keyword evidence="2" id="KW-0472">Membrane</keyword>
<protein>
    <recommendedName>
        <fullName evidence="2">NADH-quinone oxidoreductase subunit J</fullName>
        <ecNumber evidence="2">7.1.1.-</ecNumber>
    </recommendedName>
</protein>
<dbReference type="InterPro" id="IPR001457">
    <property type="entry name" value="NADH_UbQ/plastoQ_OxRdtase_su6"/>
</dbReference>
<dbReference type="InterPro" id="IPR042106">
    <property type="entry name" value="Nuo/plastoQ_OxRdtase_6_NuoJ"/>
</dbReference>
<feature type="transmembrane region" description="Helical" evidence="2">
    <location>
        <begin position="6"/>
        <end position="27"/>
    </location>
</feature>
<comment type="similarity">
    <text evidence="1 2">Belongs to the complex I subunit 6 family.</text>
</comment>
<dbReference type="GO" id="GO:0005886">
    <property type="term" value="C:plasma membrane"/>
    <property type="evidence" value="ECO:0007669"/>
    <property type="project" value="UniProtKB-SubCell"/>
</dbReference>
<dbReference type="Gene3D" id="1.20.120.1200">
    <property type="entry name" value="NADH-ubiquinone/plastoquinone oxidoreductase chain 6, subunit NuoJ"/>
    <property type="match status" value="1"/>
</dbReference>
<comment type="function">
    <text evidence="2">NDH-1 shuttles electrons from NADH, via FMN and iron-sulfur (Fe-S) centers, to quinones in the respiratory chain. Couples the redox reaction to proton translocation (for every two electrons transferred, four hydrogen ions are translocated across the cytoplasmic membrane), and thus conserves the redox energy in a proton gradient.</text>
</comment>
<keyword evidence="2" id="KW-0812">Transmembrane</keyword>
<comment type="subcellular location">
    <subcellularLocation>
        <location evidence="2">Cell membrane</location>
        <topology evidence="2">Multi-pass membrane protein</topology>
    </subcellularLocation>
</comment>
<dbReference type="RefSeq" id="WP_005881414.1">
    <property type="nucleotide sequence ID" value="NZ_CP019430.1"/>
</dbReference>
<dbReference type="GO" id="GO:0048038">
    <property type="term" value="F:quinone binding"/>
    <property type="evidence" value="ECO:0007669"/>
    <property type="project" value="UniProtKB-UniRule"/>
</dbReference>
<evidence type="ECO:0000313" key="4">
    <source>
        <dbReference type="Proteomes" id="UP000005089"/>
    </source>
</evidence>
<dbReference type="EMBL" id="GG658170">
    <property type="protein sequence ID" value="EEO30335.1"/>
    <property type="molecule type" value="Genomic_DNA"/>
</dbReference>
<feature type="transmembrane region" description="Helical" evidence="2">
    <location>
        <begin position="58"/>
        <end position="77"/>
    </location>
</feature>
<evidence type="ECO:0000313" key="3">
    <source>
        <dbReference type="EMBL" id="EEO30335.1"/>
    </source>
</evidence>
<dbReference type="GeneID" id="77134646"/>
<dbReference type="eggNOG" id="COG0839">
    <property type="taxonomic scope" value="Bacteria"/>
</dbReference>
<dbReference type="Pfam" id="PF00499">
    <property type="entry name" value="Oxidored_q3"/>
    <property type="match status" value="1"/>
</dbReference>
<dbReference type="GO" id="GO:0008137">
    <property type="term" value="F:NADH dehydrogenase (ubiquinone) activity"/>
    <property type="evidence" value="ECO:0007669"/>
    <property type="project" value="UniProtKB-UniRule"/>
</dbReference>
<dbReference type="PANTHER" id="PTHR33269:SF17">
    <property type="entry name" value="NADH-UBIQUINONE OXIDOREDUCTASE CHAIN 6"/>
    <property type="match status" value="1"/>
</dbReference>
<dbReference type="Proteomes" id="UP000005089">
    <property type="component" value="Unassembled WGS sequence"/>
</dbReference>
<evidence type="ECO:0000256" key="2">
    <source>
        <dbReference type="RuleBase" id="RU004429"/>
    </source>
</evidence>
<gene>
    <name evidence="3" type="ORF">OFBG_01363</name>
</gene>
<dbReference type="NCBIfam" id="NF005164">
    <property type="entry name" value="PRK06638.1-4"/>
    <property type="match status" value="1"/>
</dbReference>
<keyword evidence="2" id="KW-1003">Cell membrane</keyword>
<feature type="transmembrane region" description="Helical" evidence="2">
    <location>
        <begin position="98"/>
        <end position="120"/>
    </location>
</feature>
<sequence>MNAMQLTNVLFYVFGAIMVLAALRVITSRHPVHAVLYLVLSFFTGAAIWILLKAEFLALILLLVYVGAVMVLFLFVVMMMDLDLTELKRAARKNMISATIVGVAIVLEMSAVLFRGFWMIDSHVPKSASKIGLTAEIGKALFTDYLFNVEIAAIILLVALIAAVTLTFRKRTDAKYTSANKAIHVRAEDRIRIVEMKAETFEQETKREDAP</sequence>
<dbReference type="STRING" id="847.BRW83_0746"/>
<reference evidence="3 4" key="1">
    <citation type="submission" date="2009-02" db="EMBL/GenBank/DDBJ databases">
        <title>The Genome Sequence of Oxalobacter formigenes OXCC13.</title>
        <authorList>
            <consortium name="The Broad Institute Genome Sequencing Platform"/>
            <person name="Ward D."/>
            <person name="Young S.K."/>
            <person name="Kodira C.D."/>
            <person name="Zeng Q."/>
            <person name="Koehrsen M."/>
            <person name="Alvarado L."/>
            <person name="Berlin A."/>
            <person name="Borenstein D."/>
            <person name="Chen Z."/>
            <person name="Engels R."/>
            <person name="Freedman E."/>
            <person name="Gellesch M."/>
            <person name="Goldberg J."/>
            <person name="Griggs A."/>
            <person name="Gujja S."/>
            <person name="Heiman D."/>
            <person name="Hepburn T."/>
            <person name="Howarth C."/>
            <person name="Jen D."/>
            <person name="Larson L."/>
            <person name="Lewis B."/>
            <person name="Mehta T."/>
            <person name="Park D."/>
            <person name="Pearson M."/>
            <person name="Roberts A."/>
            <person name="Saif S."/>
            <person name="Shea T."/>
            <person name="Shenoy N."/>
            <person name="Sisk P."/>
            <person name="Stolte C."/>
            <person name="Sykes S."/>
            <person name="Walk T."/>
            <person name="White J."/>
            <person name="Yandava C."/>
            <person name="Allison M.J."/>
            <person name="Lander E."/>
            <person name="Nusbaum C."/>
            <person name="Galagan J."/>
            <person name="Birren B."/>
        </authorList>
    </citation>
    <scope>NUCLEOTIDE SEQUENCE [LARGE SCALE GENOMIC DNA]</scope>
    <source>
        <strain evidence="3 4">OXCC13</strain>
    </source>
</reference>
<name>C3XAV9_OXAFO</name>
<keyword evidence="2" id="KW-1133">Transmembrane helix</keyword>
<comment type="catalytic activity">
    <reaction evidence="2">
        <text>a quinone + NADH + 5 H(+)(in) = a quinol + NAD(+) + 4 H(+)(out)</text>
        <dbReference type="Rhea" id="RHEA:57888"/>
        <dbReference type="ChEBI" id="CHEBI:15378"/>
        <dbReference type="ChEBI" id="CHEBI:24646"/>
        <dbReference type="ChEBI" id="CHEBI:57540"/>
        <dbReference type="ChEBI" id="CHEBI:57945"/>
        <dbReference type="ChEBI" id="CHEBI:132124"/>
    </reaction>
</comment>
<keyword evidence="2" id="KW-0520">NAD</keyword>
<dbReference type="HOGENOM" id="CLU_085957_5_0_4"/>
<dbReference type="PANTHER" id="PTHR33269">
    <property type="entry name" value="NADH-UBIQUINONE OXIDOREDUCTASE CHAIN 6"/>
    <property type="match status" value="1"/>
</dbReference>